<dbReference type="Proteomes" id="UP000179243">
    <property type="component" value="Unassembled WGS sequence"/>
</dbReference>
<organism evidence="2 3">
    <name type="scientific">Candidatus Raymondbacteria bacterium RIFOXYD12_FULL_49_13</name>
    <dbReference type="NCBI Taxonomy" id="1817890"/>
    <lineage>
        <taxon>Bacteria</taxon>
        <taxon>Raymondiibacteriota</taxon>
    </lineage>
</organism>
<accession>A0A1F7F574</accession>
<feature type="chain" id="PRO_5009528412" evidence="1">
    <location>
        <begin position="21"/>
        <end position="880"/>
    </location>
</feature>
<evidence type="ECO:0000313" key="3">
    <source>
        <dbReference type="Proteomes" id="UP000179243"/>
    </source>
</evidence>
<dbReference type="Pfam" id="PF13385">
    <property type="entry name" value="Laminin_G_3"/>
    <property type="match status" value="1"/>
</dbReference>
<dbReference type="InterPro" id="IPR013320">
    <property type="entry name" value="ConA-like_dom_sf"/>
</dbReference>
<dbReference type="EMBL" id="MFYX01000121">
    <property type="protein sequence ID" value="OGK01666.1"/>
    <property type="molecule type" value="Genomic_DNA"/>
</dbReference>
<dbReference type="Gene3D" id="2.60.120.200">
    <property type="match status" value="1"/>
</dbReference>
<dbReference type="Pfam" id="PF05345">
    <property type="entry name" value="He_PIG"/>
    <property type="match status" value="1"/>
</dbReference>
<dbReference type="Gene3D" id="2.60.40.4070">
    <property type="match status" value="1"/>
</dbReference>
<protein>
    <submittedName>
        <fullName evidence="2">Uncharacterized protein</fullName>
    </submittedName>
</protein>
<evidence type="ECO:0000313" key="2">
    <source>
        <dbReference type="EMBL" id="OGK01666.1"/>
    </source>
</evidence>
<gene>
    <name evidence="2" type="ORF">A2519_09045</name>
</gene>
<dbReference type="InterPro" id="IPR013783">
    <property type="entry name" value="Ig-like_fold"/>
</dbReference>
<comment type="caution">
    <text evidence="2">The sequence shown here is derived from an EMBL/GenBank/DDBJ whole genome shotgun (WGS) entry which is preliminary data.</text>
</comment>
<dbReference type="AlphaFoldDB" id="A0A1F7F574"/>
<sequence length="880" mass="99524">MLTAIRKALLVGMIPAVLFAQQVFYDLDAQTRALFRFDEAAGDTAYDISGTSVPDGHYFLVVQGDWFDEEVLTGVRIKNNTAACLYPYPDVYNYPQMIEEHIKVISCSAFTYFNLFDFGNFELGFHDSLFISDNISHVQSMTPFPVNEWVDVAWQNDNGWCKIFLNGKLVGKATGTVSGISSPWFVGRNDAESLEVLIDEIRISNIARYVDTGNHEPIIITQPKDTCIMVDSLFYLRTISFDFDGDSIEFTCIQAPMFISMDSTGTLSGVPYDTGLYLLKVSVSDGQSVPDTLRHTLRVMGHPANRPPIFDSHDQRSVLINYSLYDTVFANDPDGDIVSYNIIEAPDSIDIDGVTGIIRYRFTVPGDFSVSIQSTDRKNRYDTLSFNVHVYANSAPIFLNIFSEEDTVVEAMTPFLYYLSISDSNNDRIILTLIKYPDSLRLNQDSNIITWTPRSQDTGSYLVSLRVSDTLGASDTLSFNLVVCPFNHPPEIISTPNYTTNALTIWTYFVVAIDPDGDSIHYYLGDHPSGMTINGFTILWHPMRNQMGTCCVEVVAQDIGGKSDTQTIILNVLPSPYELAFYTLLPADNHVYITETDTLTFCAELWNGDSTAQFWYRIYLQDSVTSDTNKWIMRTDYLSNGRCTVTVVAGEGMDSIEYSWYVTIYNKSIPPQIIKPINADSLWGDSLLVWRVSDPDFNKDSGIYNIEFYRDSLLTRCIYTVDSIFDTSVVLKDIIRPGYFPDSTMIFWRVAGREPSGYHLGFSTPQHKFFFCMLEDIAVEKVRARAIPKIYELGQNSPNPFNPFTTIPFGLPKNADITLYIHDINGRLVMRYILDGLNPGYYQIQWNAIDLSGRVCPNGLYVYTLKTSDWVKCQKMVLIK</sequence>
<dbReference type="Gene3D" id="2.60.40.10">
    <property type="entry name" value="Immunoglobulins"/>
    <property type="match status" value="4"/>
</dbReference>
<proteinExistence type="predicted"/>
<name>A0A1F7F574_UNCRA</name>
<evidence type="ECO:0000256" key="1">
    <source>
        <dbReference type="SAM" id="SignalP"/>
    </source>
</evidence>
<dbReference type="SUPFAM" id="SSF49899">
    <property type="entry name" value="Concanavalin A-like lectins/glucanases"/>
    <property type="match status" value="1"/>
</dbReference>
<dbReference type="GO" id="GO:0005509">
    <property type="term" value="F:calcium ion binding"/>
    <property type="evidence" value="ECO:0007669"/>
    <property type="project" value="InterPro"/>
</dbReference>
<dbReference type="InterPro" id="IPR015919">
    <property type="entry name" value="Cadherin-like_sf"/>
</dbReference>
<feature type="signal peptide" evidence="1">
    <location>
        <begin position="1"/>
        <end position="20"/>
    </location>
</feature>
<dbReference type="GO" id="GO:0016020">
    <property type="term" value="C:membrane"/>
    <property type="evidence" value="ECO:0007669"/>
    <property type="project" value="InterPro"/>
</dbReference>
<reference evidence="2 3" key="1">
    <citation type="journal article" date="2016" name="Nat. Commun.">
        <title>Thousands of microbial genomes shed light on interconnected biogeochemical processes in an aquifer system.</title>
        <authorList>
            <person name="Anantharaman K."/>
            <person name="Brown C.T."/>
            <person name="Hug L.A."/>
            <person name="Sharon I."/>
            <person name="Castelle C.J."/>
            <person name="Probst A.J."/>
            <person name="Thomas B.C."/>
            <person name="Singh A."/>
            <person name="Wilkins M.J."/>
            <person name="Karaoz U."/>
            <person name="Brodie E.L."/>
            <person name="Williams K.H."/>
            <person name="Hubbard S.S."/>
            <person name="Banfield J.F."/>
        </authorList>
    </citation>
    <scope>NUCLEOTIDE SEQUENCE [LARGE SCALE GENOMIC DNA]</scope>
</reference>
<dbReference type="SUPFAM" id="SSF49313">
    <property type="entry name" value="Cadherin-like"/>
    <property type="match status" value="3"/>
</dbReference>
<keyword evidence="1" id="KW-0732">Signal</keyword>